<feature type="compositionally biased region" description="Low complexity" evidence="1">
    <location>
        <begin position="54"/>
        <end position="66"/>
    </location>
</feature>
<feature type="compositionally biased region" description="Polar residues" evidence="1">
    <location>
        <begin position="1"/>
        <end position="15"/>
    </location>
</feature>
<feature type="region of interest" description="Disordered" evidence="1">
    <location>
        <begin position="41"/>
        <end position="79"/>
    </location>
</feature>
<evidence type="ECO:0000313" key="3">
    <source>
        <dbReference type="Proteomes" id="UP001066276"/>
    </source>
</evidence>
<sequence length="79" mass="8786">MDFVQISASSWFSSGEKSEGEPWASIIADVLSRMARHAHRRRGRTHLVPRPRHVLVPVRPWSPGARGPRDAPPRPSSPG</sequence>
<name>A0AAV7T018_PLEWA</name>
<dbReference type="EMBL" id="JANPWB010000007">
    <property type="protein sequence ID" value="KAJ1169724.1"/>
    <property type="molecule type" value="Genomic_DNA"/>
</dbReference>
<reference evidence="2" key="1">
    <citation type="journal article" date="2022" name="bioRxiv">
        <title>Sequencing and chromosome-scale assembly of the giantPleurodeles waltlgenome.</title>
        <authorList>
            <person name="Brown T."/>
            <person name="Elewa A."/>
            <person name="Iarovenko S."/>
            <person name="Subramanian E."/>
            <person name="Araus A.J."/>
            <person name="Petzold A."/>
            <person name="Susuki M."/>
            <person name="Suzuki K.-i.T."/>
            <person name="Hayashi T."/>
            <person name="Toyoda A."/>
            <person name="Oliveira C."/>
            <person name="Osipova E."/>
            <person name="Leigh N.D."/>
            <person name="Simon A."/>
            <person name="Yun M.H."/>
        </authorList>
    </citation>
    <scope>NUCLEOTIDE SEQUENCE</scope>
    <source>
        <strain evidence="2">20211129_DDA</strain>
        <tissue evidence="2">Liver</tissue>
    </source>
</reference>
<feature type="region of interest" description="Disordered" evidence="1">
    <location>
        <begin position="1"/>
        <end position="20"/>
    </location>
</feature>
<accession>A0AAV7T018</accession>
<dbReference type="Proteomes" id="UP001066276">
    <property type="component" value="Chromosome 4_1"/>
</dbReference>
<organism evidence="2 3">
    <name type="scientific">Pleurodeles waltl</name>
    <name type="common">Iberian ribbed newt</name>
    <dbReference type="NCBI Taxonomy" id="8319"/>
    <lineage>
        <taxon>Eukaryota</taxon>
        <taxon>Metazoa</taxon>
        <taxon>Chordata</taxon>
        <taxon>Craniata</taxon>
        <taxon>Vertebrata</taxon>
        <taxon>Euteleostomi</taxon>
        <taxon>Amphibia</taxon>
        <taxon>Batrachia</taxon>
        <taxon>Caudata</taxon>
        <taxon>Salamandroidea</taxon>
        <taxon>Salamandridae</taxon>
        <taxon>Pleurodelinae</taxon>
        <taxon>Pleurodeles</taxon>
    </lineage>
</organism>
<evidence type="ECO:0000313" key="2">
    <source>
        <dbReference type="EMBL" id="KAJ1169724.1"/>
    </source>
</evidence>
<feature type="compositionally biased region" description="Basic residues" evidence="1">
    <location>
        <begin position="41"/>
        <end position="53"/>
    </location>
</feature>
<gene>
    <name evidence="2" type="ORF">NDU88_001615</name>
</gene>
<protein>
    <submittedName>
        <fullName evidence="2">Uncharacterized protein</fullName>
    </submittedName>
</protein>
<proteinExistence type="predicted"/>
<comment type="caution">
    <text evidence="2">The sequence shown here is derived from an EMBL/GenBank/DDBJ whole genome shotgun (WGS) entry which is preliminary data.</text>
</comment>
<dbReference type="AlphaFoldDB" id="A0AAV7T018"/>
<keyword evidence="3" id="KW-1185">Reference proteome</keyword>
<evidence type="ECO:0000256" key="1">
    <source>
        <dbReference type="SAM" id="MobiDB-lite"/>
    </source>
</evidence>